<dbReference type="AlphaFoldDB" id="A0A091BKC2"/>
<protein>
    <recommendedName>
        <fullName evidence="1">DUF4340 domain-containing protein</fullName>
    </recommendedName>
</protein>
<gene>
    <name evidence="2" type="ORF">N789_01820</name>
</gene>
<dbReference type="EMBL" id="AVCI01000001">
    <property type="protein sequence ID" value="KFN44775.1"/>
    <property type="molecule type" value="Genomic_DNA"/>
</dbReference>
<dbReference type="RefSeq" id="WP_162140743.1">
    <property type="nucleotide sequence ID" value="NZ_ATVD01000002.1"/>
</dbReference>
<evidence type="ECO:0000313" key="2">
    <source>
        <dbReference type="EMBL" id="KFN44775.1"/>
    </source>
</evidence>
<sequence>MGCLFAALLAGGLSACGSSATPDSDRLLPDFARQEKTVDRLQVYGAGTVPRVTLEKKDAVWRVAERAGWPADAGKVDRYLFALTQARRVEEKTDNPALYARLGVDPIASADAQGVELHLAGPSLSIPRLIIGRDRAAPVGTYVRFSDQARSWQTDRLLGAARDPRDWLDHLIVDRPLARIAAVEIAPVGGRRFRLVHDFDRFVVEGGPPATGDVHQADALASLLDQLQLDDVARDDAGGTLDRELRYVGIDGVDVTVQAWRRQGRVWIRLRADVDETRAAAWSTQAGAVGETAEQLRQRVAAWQARWSGYVFLLPAPTASVLMLGREQLLAPAP</sequence>
<feature type="domain" description="DUF4340" evidence="1">
    <location>
        <begin position="61"/>
        <end position="233"/>
    </location>
</feature>
<proteinExistence type="predicted"/>
<dbReference type="eggNOG" id="ENOG5031SVN">
    <property type="taxonomic scope" value="Bacteria"/>
</dbReference>
<organism evidence="2 3">
    <name type="scientific">Arenimonas oryziterrae DSM 21050 = YC6267</name>
    <dbReference type="NCBI Taxonomy" id="1121015"/>
    <lineage>
        <taxon>Bacteria</taxon>
        <taxon>Pseudomonadati</taxon>
        <taxon>Pseudomonadota</taxon>
        <taxon>Gammaproteobacteria</taxon>
        <taxon>Lysobacterales</taxon>
        <taxon>Lysobacteraceae</taxon>
        <taxon>Arenimonas</taxon>
    </lineage>
</organism>
<keyword evidence="3" id="KW-1185">Reference proteome</keyword>
<dbReference type="Pfam" id="PF14238">
    <property type="entry name" value="DUF4340"/>
    <property type="match status" value="1"/>
</dbReference>
<evidence type="ECO:0000259" key="1">
    <source>
        <dbReference type="Pfam" id="PF14238"/>
    </source>
</evidence>
<dbReference type="PATRIC" id="fig|1121015.4.peg.359"/>
<dbReference type="Proteomes" id="UP000029385">
    <property type="component" value="Unassembled WGS sequence"/>
</dbReference>
<accession>A0A091BKC2</accession>
<comment type="caution">
    <text evidence="2">The sequence shown here is derived from an EMBL/GenBank/DDBJ whole genome shotgun (WGS) entry which is preliminary data.</text>
</comment>
<dbReference type="InterPro" id="IPR025641">
    <property type="entry name" value="DUF4340"/>
</dbReference>
<name>A0A091BKC2_9GAMM</name>
<reference evidence="2 3" key="1">
    <citation type="submission" date="2013-09" db="EMBL/GenBank/DDBJ databases">
        <title>Genome sequencing of Arenimonas oryziterrae.</title>
        <authorList>
            <person name="Chen F."/>
            <person name="Wang G."/>
        </authorList>
    </citation>
    <scope>NUCLEOTIDE SEQUENCE [LARGE SCALE GENOMIC DNA]</scope>
    <source>
        <strain evidence="2 3">YC6267</strain>
    </source>
</reference>
<dbReference type="STRING" id="1121015.GCA_000420545_01310"/>
<evidence type="ECO:0000313" key="3">
    <source>
        <dbReference type="Proteomes" id="UP000029385"/>
    </source>
</evidence>